<accession>A0ACC0MUF6</accession>
<reference evidence="1" key="1">
    <citation type="submission" date="2022-02" db="EMBL/GenBank/DDBJ databases">
        <title>Plant Genome Project.</title>
        <authorList>
            <person name="Zhang R.-G."/>
        </authorList>
    </citation>
    <scope>NUCLEOTIDE SEQUENCE</scope>
    <source>
        <strain evidence="1">AT1</strain>
    </source>
</reference>
<proteinExistence type="predicted"/>
<organism evidence="1 2">
    <name type="scientific">Rhododendron molle</name>
    <name type="common">Chinese azalea</name>
    <name type="synonym">Azalea mollis</name>
    <dbReference type="NCBI Taxonomy" id="49168"/>
    <lineage>
        <taxon>Eukaryota</taxon>
        <taxon>Viridiplantae</taxon>
        <taxon>Streptophyta</taxon>
        <taxon>Embryophyta</taxon>
        <taxon>Tracheophyta</taxon>
        <taxon>Spermatophyta</taxon>
        <taxon>Magnoliopsida</taxon>
        <taxon>eudicotyledons</taxon>
        <taxon>Gunneridae</taxon>
        <taxon>Pentapetalae</taxon>
        <taxon>asterids</taxon>
        <taxon>Ericales</taxon>
        <taxon>Ericaceae</taxon>
        <taxon>Ericoideae</taxon>
        <taxon>Rhodoreae</taxon>
        <taxon>Rhododendron</taxon>
    </lineage>
</organism>
<comment type="caution">
    <text evidence="1">The sequence shown here is derived from an EMBL/GenBank/DDBJ whole genome shotgun (WGS) entry which is preliminary data.</text>
</comment>
<sequence length="71" mass="8287">MHFSHSIGMGVLPKLPKWQKAIQSFVAEATGGEELDENDMARFRRTRNEKKTGYPCWIQGWREVHEKSLKI</sequence>
<evidence type="ECO:0000313" key="2">
    <source>
        <dbReference type="Proteomes" id="UP001062846"/>
    </source>
</evidence>
<dbReference type="EMBL" id="CM046395">
    <property type="protein sequence ID" value="KAI8544194.1"/>
    <property type="molecule type" value="Genomic_DNA"/>
</dbReference>
<dbReference type="Proteomes" id="UP001062846">
    <property type="component" value="Chromosome 8"/>
</dbReference>
<protein>
    <submittedName>
        <fullName evidence="1">Uncharacterized protein</fullName>
    </submittedName>
</protein>
<keyword evidence="2" id="KW-1185">Reference proteome</keyword>
<name>A0ACC0MUF6_RHOML</name>
<gene>
    <name evidence="1" type="ORF">RHMOL_Rhmol08G0276900</name>
</gene>
<evidence type="ECO:0000313" key="1">
    <source>
        <dbReference type="EMBL" id="KAI8544194.1"/>
    </source>
</evidence>